<dbReference type="GO" id="GO:0008270">
    <property type="term" value="F:zinc ion binding"/>
    <property type="evidence" value="ECO:0007669"/>
    <property type="project" value="UniProtKB-KW"/>
</dbReference>
<dbReference type="CDD" id="cd09212">
    <property type="entry name" value="PUB"/>
    <property type="match status" value="1"/>
</dbReference>
<protein>
    <recommendedName>
        <fullName evidence="7">UBZ4-type domain-containing protein</fullName>
    </recommendedName>
</protein>
<dbReference type="SMART" id="SM00734">
    <property type="entry name" value="ZnF_Rad18"/>
    <property type="match status" value="1"/>
</dbReference>
<sequence>MDEKLKEKVDEMKTKGKDLLKKFSSPFGFSRSTPTFKGQGHTLGGPTQSRSIPDPVAAPSNSIGRGSSCNSRPGSACGGHQKAQQVDWRKLQQEKWERERGIAPSAQVPAERCGPASQNSAQMHRVQSPGHGHVMESVNTLASAAASVKSPLDNSIKVDTRESRGTVQVINNEEPRLTTHNSTPDLLTGSHFDPYSPILSSRGTSSSSMQGFAGQNVPHPVGKVQCPVCLKFWNSEAEVSAHIDDCTGVSKSVDFSGLTVGGEDIDRRVGAFEREQDGNLDLDLDEAVATFLSQDRPAGTIDVILRLLRNILADPSSDKFRKIRLENQKIKEALGSSMDGLRVFLAVGFSLVGRGSESMLVMGVPSDEQKLRIETTIDYLVSHQTANTTSAPSSAAGPVPVKVDRQLKIFYAPKDRLEERFELPGSFYELTAAEVKLEAQARKKKIEDSQLLIPKSLREKKAAAVRRRYKATVLRVQLPDGLILQGYFGAKESTTALYETNSEKTS</sequence>
<dbReference type="PANTHER" id="PTHR47694">
    <property type="entry name" value="PLANT UBX DOMAIN-CONTAINING PROTEIN 2"/>
    <property type="match status" value="1"/>
</dbReference>
<keyword evidence="4" id="KW-0862">Zinc</keyword>
<keyword evidence="9" id="KW-1185">Reference proteome</keyword>
<proteinExistence type="predicted"/>
<dbReference type="Pfam" id="PF09409">
    <property type="entry name" value="PUB"/>
    <property type="match status" value="1"/>
</dbReference>
<reference evidence="9" key="1">
    <citation type="journal article" date="2017" name="Cell">
        <title>Insights into land plant evolution garnered from the Marchantia polymorpha genome.</title>
        <authorList>
            <person name="Bowman J.L."/>
            <person name="Kohchi T."/>
            <person name="Yamato K.T."/>
            <person name="Jenkins J."/>
            <person name="Shu S."/>
            <person name="Ishizaki K."/>
            <person name="Yamaoka S."/>
            <person name="Nishihama R."/>
            <person name="Nakamura Y."/>
            <person name="Berger F."/>
            <person name="Adam C."/>
            <person name="Aki S.S."/>
            <person name="Althoff F."/>
            <person name="Araki T."/>
            <person name="Arteaga-Vazquez M.A."/>
            <person name="Balasubrmanian S."/>
            <person name="Barry K."/>
            <person name="Bauer D."/>
            <person name="Boehm C.R."/>
            <person name="Briginshaw L."/>
            <person name="Caballero-Perez J."/>
            <person name="Catarino B."/>
            <person name="Chen F."/>
            <person name="Chiyoda S."/>
            <person name="Chovatia M."/>
            <person name="Davies K.M."/>
            <person name="Delmans M."/>
            <person name="Demura T."/>
            <person name="Dierschke T."/>
            <person name="Dolan L."/>
            <person name="Dorantes-Acosta A.E."/>
            <person name="Eklund D.M."/>
            <person name="Florent S.N."/>
            <person name="Flores-Sandoval E."/>
            <person name="Fujiyama A."/>
            <person name="Fukuzawa H."/>
            <person name="Galik B."/>
            <person name="Grimanelli D."/>
            <person name="Grimwood J."/>
            <person name="Grossniklaus U."/>
            <person name="Hamada T."/>
            <person name="Haseloff J."/>
            <person name="Hetherington A.J."/>
            <person name="Higo A."/>
            <person name="Hirakawa Y."/>
            <person name="Hundley H.N."/>
            <person name="Ikeda Y."/>
            <person name="Inoue K."/>
            <person name="Inoue S.I."/>
            <person name="Ishida S."/>
            <person name="Jia Q."/>
            <person name="Kakita M."/>
            <person name="Kanazawa T."/>
            <person name="Kawai Y."/>
            <person name="Kawashima T."/>
            <person name="Kennedy M."/>
            <person name="Kinose K."/>
            <person name="Kinoshita T."/>
            <person name="Kohara Y."/>
            <person name="Koide E."/>
            <person name="Komatsu K."/>
            <person name="Kopischke S."/>
            <person name="Kubo M."/>
            <person name="Kyozuka J."/>
            <person name="Lagercrantz U."/>
            <person name="Lin S.S."/>
            <person name="Lindquist E."/>
            <person name="Lipzen A.M."/>
            <person name="Lu C.W."/>
            <person name="De Luna E."/>
            <person name="Martienssen R.A."/>
            <person name="Minamino N."/>
            <person name="Mizutani M."/>
            <person name="Mizutani M."/>
            <person name="Mochizuki N."/>
            <person name="Monte I."/>
            <person name="Mosher R."/>
            <person name="Nagasaki H."/>
            <person name="Nakagami H."/>
            <person name="Naramoto S."/>
            <person name="Nishitani K."/>
            <person name="Ohtani M."/>
            <person name="Okamoto T."/>
            <person name="Okumura M."/>
            <person name="Phillips J."/>
            <person name="Pollak B."/>
            <person name="Reinders A."/>
            <person name="Rovekamp M."/>
            <person name="Sano R."/>
            <person name="Sawa S."/>
            <person name="Schmid M.W."/>
            <person name="Shirakawa M."/>
            <person name="Solano R."/>
            <person name="Spunde A."/>
            <person name="Suetsugu N."/>
            <person name="Sugano S."/>
            <person name="Sugiyama A."/>
            <person name="Sun R."/>
            <person name="Suzuki Y."/>
            <person name="Takenaka M."/>
            <person name="Takezawa D."/>
            <person name="Tomogane H."/>
            <person name="Tsuzuki M."/>
            <person name="Ueda T."/>
            <person name="Umeda M."/>
            <person name="Ward J.M."/>
            <person name="Watanabe Y."/>
            <person name="Yazaki K."/>
            <person name="Yokoyama R."/>
            <person name="Yoshitake Y."/>
            <person name="Yotsui I."/>
            <person name="Zachgo S."/>
            <person name="Schmutz J."/>
        </authorList>
    </citation>
    <scope>NUCLEOTIDE SEQUENCE [LARGE SCALE GENOMIC DNA]</scope>
    <source>
        <strain evidence="9">Tak-1</strain>
    </source>
</reference>
<keyword evidence="3" id="KW-0863">Zinc-finger</keyword>
<accession>A0A2R6WKI5</accession>
<organism evidence="8 9">
    <name type="scientific">Marchantia polymorpha</name>
    <name type="common">Common liverwort</name>
    <name type="synonym">Marchantia aquatica</name>
    <dbReference type="NCBI Taxonomy" id="3197"/>
    <lineage>
        <taxon>Eukaryota</taxon>
        <taxon>Viridiplantae</taxon>
        <taxon>Streptophyta</taxon>
        <taxon>Embryophyta</taxon>
        <taxon>Marchantiophyta</taxon>
        <taxon>Marchantiopsida</taxon>
        <taxon>Marchantiidae</taxon>
        <taxon>Marchantiales</taxon>
        <taxon>Marchantiaceae</taxon>
        <taxon>Marchantia</taxon>
    </lineage>
</organism>
<name>A0A2R6WKI5_MARPO</name>
<dbReference type="GO" id="GO:0006281">
    <property type="term" value="P:DNA repair"/>
    <property type="evidence" value="ECO:0007669"/>
    <property type="project" value="UniProtKB-KW"/>
</dbReference>
<evidence type="ECO:0000256" key="3">
    <source>
        <dbReference type="ARBA" id="ARBA00022771"/>
    </source>
</evidence>
<gene>
    <name evidence="8" type="ORF">MARPO_0081s0058</name>
</gene>
<dbReference type="InterPro" id="IPR018997">
    <property type="entry name" value="PUB_domain"/>
</dbReference>
<dbReference type="PANTHER" id="PTHR47694:SF1">
    <property type="entry name" value="PLANT UBX DOMAIN-CONTAINING PROTEIN 2"/>
    <property type="match status" value="1"/>
</dbReference>
<feature type="domain" description="UBZ4-type" evidence="7">
    <location>
        <begin position="223"/>
        <end position="247"/>
    </location>
</feature>
<dbReference type="InterPro" id="IPR036339">
    <property type="entry name" value="PUB-like_dom_sf"/>
</dbReference>
<dbReference type="GO" id="GO:0003677">
    <property type="term" value="F:DNA binding"/>
    <property type="evidence" value="ECO:0007669"/>
    <property type="project" value="InterPro"/>
</dbReference>
<dbReference type="Proteomes" id="UP000244005">
    <property type="component" value="Unassembled WGS sequence"/>
</dbReference>
<evidence type="ECO:0000256" key="5">
    <source>
        <dbReference type="ARBA" id="ARBA00023204"/>
    </source>
</evidence>
<evidence type="ECO:0000256" key="1">
    <source>
        <dbReference type="ARBA" id="ARBA00022723"/>
    </source>
</evidence>
<dbReference type="SMART" id="SM00580">
    <property type="entry name" value="PUG"/>
    <property type="match status" value="1"/>
</dbReference>
<evidence type="ECO:0000256" key="2">
    <source>
        <dbReference type="ARBA" id="ARBA00022763"/>
    </source>
</evidence>
<dbReference type="EMBL" id="KZ772753">
    <property type="protein sequence ID" value="PTQ34333.1"/>
    <property type="molecule type" value="Genomic_DNA"/>
</dbReference>
<dbReference type="AlphaFoldDB" id="A0A2R6WKI5"/>
<evidence type="ECO:0000259" key="7">
    <source>
        <dbReference type="SMART" id="SM00734"/>
    </source>
</evidence>
<keyword evidence="2" id="KW-0227">DNA damage</keyword>
<dbReference type="OrthoDB" id="49605at2759"/>
<keyword evidence="5" id="KW-0234">DNA repair</keyword>
<dbReference type="SUPFAM" id="SSF143503">
    <property type="entry name" value="PUG domain-like"/>
    <property type="match status" value="1"/>
</dbReference>
<evidence type="ECO:0000256" key="6">
    <source>
        <dbReference type="SAM" id="MobiDB-lite"/>
    </source>
</evidence>
<evidence type="ECO:0000256" key="4">
    <source>
        <dbReference type="ARBA" id="ARBA00022833"/>
    </source>
</evidence>
<dbReference type="Gene3D" id="1.20.58.2190">
    <property type="match status" value="1"/>
</dbReference>
<feature type="compositionally biased region" description="Polar residues" evidence="6">
    <location>
        <begin position="59"/>
        <end position="73"/>
    </location>
</feature>
<keyword evidence="1" id="KW-0479">Metal-binding</keyword>
<evidence type="ECO:0000313" key="9">
    <source>
        <dbReference type="Proteomes" id="UP000244005"/>
    </source>
</evidence>
<evidence type="ECO:0000313" key="8">
    <source>
        <dbReference type="EMBL" id="PTQ34333.1"/>
    </source>
</evidence>
<feature type="region of interest" description="Disordered" evidence="6">
    <location>
        <begin position="22"/>
        <end position="88"/>
    </location>
</feature>
<dbReference type="InterPro" id="IPR006642">
    <property type="entry name" value="Rad18_UBZ4"/>
</dbReference>